<gene>
    <name evidence="9" type="ORF">METZ01_LOCUS289830</name>
</gene>
<keyword evidence="4" id="KW-0548">Nucleotidyltransferase</keyword>
<dbReference type="PANTHER" id="PTHR32057">
    <property type="entry name" value="PROTEIN ADENYLYLTRANSFERASE SELO, MITOCHONDRIAL"/>
    <property type="match status" value="1"/>
</dbReference>
<evidence type="ECO:0008006" key="10">
    <source>
        <dbReference type="Google" id="ProtNLM"/>
    </source>
</evidence>
<evidence type="ECO:0000313" key="9">
    <source>
        <dbReference type="EMBL" id="SVC36976.1"/>
    </source>
</evidence>
<keyword evidence="8" id="KW-0460">Magnesium</keyword>
<keyword evidence="6" id="KW-0547">Nucleotide-binding</keyword>
<dbReference type="AlphaFoldDB" id="A0A382LK62"/>
<dbReference type="GO" id="GO:0046872">
    <property type="term" value="F:metal ion binding"/>
    <property type="evidence" value="ECO:0007669"/>
    <property type="project" value="UniProtKB-KW"/>
</dbReference>
<evidence type="ECO:0000256" key="8">
    <source>
        <dbReference type="ARBA" id="ARBA00022842"/>
    </source>
</evidence>
<feature type="non-terminal residue" evidence="9">
    <location>
        <position position="276"/>
    </location>
</feature>
<evidence type="ECO:0000256" key="4">
    <source>
        <dbReference type="ARBA" id="ARBA00022695"/>
    </source>
</evidence>
<evidence type="ECO:0000256" key="2">
    <source>
        <dbReference type="ARBA" id="ARBA00009747"/>
    </source>
</evidence>
<comment type="similarity">
    <text evidence="2">Belongs to the SELO family.</text>
</comment>
<dbReference type="Pfam" id="PF02696">
    <property type="entry name" value="SelO"/>
    <property type="match status" value="1"/>
</dbReference>
<dbReference type="EMBL" id="UINC01087535">
    <property type="protein sequence ID" value="SVC36976.1"/>
    <property type="molecule type" value="Genomic_DNA"/>
</dbReference>
<evidence type="ECO:0000256" key="7">
    <source>
        <dbReference type="ARBA" id="ARBA00022840"/>
    </source>
</evidence>
<evidence type="ECO:0000256" key="5">
    <source>
        <dbReference type="ARBA" id="ARBA00022723"/>
    </source>
</evidence>
<sequence>MSKITSKIGWKFDNTYSKLPDTMLSRLAPIPVKAPKVVIINHSLSKELGLDFSNTSNENLALMFSGNLLPEGSDTIAQAYAGHQFGHFTMLGDGRAIVIGEHFSKNNQRFDIQFKGSGKTPFSRNGDGRAALGPMLREYIISEAIHALNIPTTRSLAVVKTGETVMRETPLIGAILTRVAKSHIRVGTFQYAVISDDKKNLKTLFDYTVDRHYPHIKDSKTPALDLIKTVIEKQTKLVVDWMRVGFIHGVMNTDNMAISGETIDYGPCAFMDTYDP</sequence>
<dbReference type="GO" id="GO:0070733">
    <property type="term" value="F:AMPylase activity"/>
    <property type="evidence" value="ECO:0007669"/>
    <property type="project" value="TreeGrafter"/>
</dbReference>
<accession>A0A382LK62</accession>
<keyword evidence="7" id="KW-0067">ATP-binding</keyword>
<keyword evidence="5" id="KW-0479">Metal-binding</keyword>
<proteinExistence type="inferred from homology"/>
<evidence type="ECO:0000256" key="6">
    <source>
        <dbReference type="ARBA" id="ARBA00022741"/>
    </source>
</evidence>
<keyword evidence="3" id="KW-0808">Transferase</keyword>
<evidence type="ECO:0000256" key="1">
    <source>
        <dbReference type="ARBA" id="ARBA00001946"/>
    </source>
</evidence>
<comment type="cofactor">
    <cofactor evidence="1">
        <name>Mg(2+)</name>
        <dbReference type="ChEBI" id="CHEBI:18420"/>
    </cofactor>
</comment>
<evidence type="ECO:0000256" key="3">
    <source>
        <dbReference type="ARBA" id="ARBA00022679"/>
    </source>
</evidence>
<dbReference type="GO" id="GO:0005524">
    <property type="term" value="F:ATP binding"/>
    <property type="evidence" value="ECO:0007669"/>
    <property type="project" value="UniProtKB-KW"/>
</dbReference>
<name>A0A382LK62_9ZZZZ</name>
<protein>
    <recommendedName>
        <fullName evidence="10">YdiU family protein</fullName>
    </recommendedName>
</protein>
<dbReference type="PANTHER" id="PTHR32057:SF14">
    <property type="entry name" value="PROTEIN ADENYLYLTRANSFERASE SELO, MITOCHONDRIAL"/>
    <property type="match status" value="1"/>
</dbReference>
<reference evidence="9" key="1">
    <citation type="submission" date="2018-05" db="EMBL/GenBank/DDBJ databases">
        <authorList>
            <person name="Lanie J.A."/>
            <person name="Ng W.-L."/>
            <person name="Kazmierczak K.M."/>
            <person name="Andrzejewski T.M."/>
            <person name="Davidsen T.M."/>
            <person name="Wayne K.J."/>
            <person name="Tettelin H."/>
            <person name="Glass J.I."/>
            <person name="Rusch D."/>
            <person name="Podicherti R."/>
            <person name="Tsui H.-C.T."/>
            <person name="Winkler M.E."/>
        </authorList>
    </citation>
    <scope>NUCLEOTIDE SEQUENCE</scope>
</reference>
<organism evidence="9">
    <name type="scientific">marine metagenome</name>
    <dbReference type="NCBI Taxonomy" id="408172"/>
    <lineage>
        <taxon>unclassified sequences</taxon>
        <taxon>metagenomes</taxon>
        <taxon>ecological metagenomes</taxon>
    </lineage>
</organism>
<dbReference type="InterPro" id="IPR003846">
    <property type="entry name" value="SelO"/>
</dbReference>